<dbReference type="GO" id="GO:0016705">
    <property type="term" value="F:oxidoreductase activity, acting on paired donors, with incorporation or reduction of molecular oxygen"/>
    <property type="evidence" value="ECO:0007669"/>
    <property type="project" value="InterPro"/>
</dbReference>
<dbReference type="InterPro" id="IPR002401">
    <property type="entry name" value="Cyt_P450_E_grp-I"/>
</dbReference>
<evidence type="ECO:0000256" key="9">
    <source>
        <dbReference type="ARBA" id="ARBA00022848"/>
    </source>
</evidence>
<accession>A0A026W9Z4</accession>
<dbReference type="InterPro" id="IPR036396">
    <property type="entry name" value="Cyt_P450_sf"/>
</dbReference>
<proteinExistence type="inferred from homology"/>
<dbReference type="InterPro" id="IPR001128">
    <property type="entry name" value="Cyt_P450"/>
</dbReference>
<reference evidence="16 17" key="1">
    <citation type="journal article" date="2014" name="Curr. Biol.">
        <title>The genome of the clonal raider ant Cerapachys biroi.</title>
        <authorList>
            <person name="Oxley P.R."/>
            <person name="Ji L."/>
            <person name="Fetter-Pruneda I."/>
            <person name="McKenzie S.K."/>
            <person name="Li C."/>
            <person name="Hu H."/>
            <person name="Zhang G."/>
            <person name="Kronauer D.J."/>
        </authorList>
    </citation>
    <scope>NUCLEOTIDE SEQUENCE [LARGE SCALE GENOMIC DNA]</scope>
</reference>
<evidence type="ECO:0000256" key="4">
    <source>
        <dbReference type="ARBA" id="ARBA00004406"/>
    </source>
</evidence>
<keyword evidence="6 14" id="KW-0349">Heme</keyword>
<dbReference type="PANTHER" id="PTHR24291:SF189">
    <property type="entry name" value="CYTOCHROME P450 4C3-RELATED"/>
    <property type="match status" value="1"/>
</dbReference>
<dbReference type="OrthoDB" id="1470350at2759"/>
<dbReference type="SUPFAM" id="SSF48264">
    <property type="entry name" value="Cytochrome P450"/>
    <property type="match status" value="2"/>
</dbReference>
<evidence type="ECO:0000256" key="7">
    <source>
        <dbReference type="ARBA" id="ARBA00022723"/>
    </source>
</evidence>
<dbReference type="InterPro" id="IPR050196">
    <property type="entry name" value="Cytochrome_P450_Monoox"/>
</dbReference>
<comment type="cofactor">
    <cofactor evidence="1 14">
        <name>heme</name>
        <dbReference type="ChEBI" id="CHEBI:30413"/>
    </cofactor>
</comment>
<organism evidence="16 17">
    <name type="scientific">Ooceraea biroi</name>
    <name type="common">Clonal raider ant</name>
    <name type="synonym">Cerapachys biroi</name>
    <dbReference type="NCBI Taxonomy" id="2015173"/>
    <lineage>
        <taxon>Eukaryota</taxon>
        <taxon>Metazoa</taxon>
        <taxon>Ecdysozoa</taxon>
        <taxon>Arthropoda</taxon>
        <taxon>Hexapoda</taxon>
        <taxon>Insecta</taxon>
        <taxon>Pterygota</taxon>
        <taxon>Neoptera</taxon>
        <taxon>Endopterygota</taxon>
        <taxon>Hymenoptera</taxon>
        <taxon>Apocrita</taxon>
        <taxon>Aculeata</taxon>
        <taxon>Formicoidea</taxon>
        <taxon>Formicidae</taxon>
        <taxon>Dorylinae</taxon>
        <taxon>Ooceraea</taxon>
    </lineage>
</organism>
<evidence type="ECO:0000256" key="10">
    <source>
        <dbReference type="ARBA" id="ARBA00023002"/>
    </source>
</evidence>
<sequence length="592" mass="69272">LIFISGAKWQERRKILTPAFHFTILKNFFDILAEESNRMVTALQNMKDSTVLDLESFISHHTLNIICETSMGISLRNMEVVEQQQYRKALHDLSKILVYRFFRPWYPSDRLFWFSSEYKQQPKCLKVLHGFTEKIIAERKRYHESTDGRYLNFENEVEDDYMMGSRKKRLAMLDLMIAASNNNQMSDSDIREEVDTFMFEGHDTVSMAITFAILLLAEHKDVQDRVRNEVNAVMEENGKVMELLVAQFKKYNPLYKFWVFTMAYISISHPDDLQTLLNSTRNNEKGMMYKCIQPWLRDGLLVSKGAKWQERRKILTPAFHFHILKRFFDILIEESNLMAQSLKDIKGSTVENLVFFVSQHTLNIISGKKRLAMLDLLIAASKDNNLSDLDIREEVDTFMFEGHDTVALPLTFAILLLAEHKDAQVNALMDENGGILTMAALQNMTYLERCLKETIRLYPSVYFIFRKLTEDVMMQSYIVPVGTQVHVDILHRHKNPEFWPNPEVFDPDRFLPELVQDPHPFAYIPFSAGSRNCIGQRFAMMEMKTVISTLVHNYYLEPIDHLKNIRLFIDLIIRPKHPVRIKFVPIKDAQLL</sequence>
<evidence type="ECO:0000313" key="16">
    <source>
        <dbReference type="EMBL" id="EZA52917.1"/>
    </source>
</evidence>
<gene>
    <name evidence="16" type="ORF">X777_07386</name>
</gene>
<evidence type="ECO:0000256" key="8">
    <source>
        <dbReference type="ARBA" id="ARBA00022824"/>
    </source>
</evidence>
<evidence type="ECO:0000256" key="12">
    <source>
        <dbReference type="ARBA" id="ARBA00023033"/>
    </source>
</evidence>
<keyword evidence="13" id="KW-0472">Membrane</keyword>
<keyword evidence="17" id="KW-1185">Reference proteome</keyword>
<dbReference type="STRING" id="2015173.A0A026W9Z4"/>
<comment type="subcellular location">
    <subcellularLocation>
        <location evidence="4">Endoplasmic reticulum membrane</location>
        <topology evidence="4">Peripheral membrane protein</topology>
    </subcellularLocation>
    <subcellularLocation>
        <location evidence="3">Microsome membrane</location>
        <topology evidence="3">Peripheral membrane protein</topology>
    </subcellularLocation>
</comment>
<keyword evidence="11 14" id="KW-0408">Iron</keyword>
<keyword evidence="7 14" id="KW-0479">Metal-binding</keyword>
<dbReference type="GO" id="GO:0005506">
    <property type="term" value="F:iron ion binding"/>
    <property type="evidence" value="ECO:0007669"/>
    <property type="project" value="InterPro"/>
</dbReference>
<evidence type="ECO:0000256" key="2">
    <source>
        <dbReference type="ARBA" id="ARBA00003690"/>
    </source>
</evidence>
<comment type="function">
    <text evidence="2">May be involved in the metabolism of insect hormones and in the breakdown of synthetic insecticides.</text>
</comment>
<evidence type="ECO:0000256" key="11">
    <source>
        <dbReference type="ARBA" id="ARBA00023004"/>
    </source>
</evidence>
<dbReference type="Proteomes" id="UP000053097">
    <property type="component" value="Unassembled WGS sequence"/>
</dbReference>
<evidence type="ECO:0000256" key="13">
    <source>
        <dbReference type="ARBA" id="ARBA00023136"/>
    </source>
</evidence>
<dbReference type="PRINTS" id="PR00385">
    <property type="entry name" value="P450"/>
</dbReference>
<dbReference type="AlphaFoldDB" id="A0A026W9Z4"/>
<dbReference type="PANTHER" id="PTHR24291">
    <property type="entry name" value="CYTOCHROME P450 FAMILY 4"/>
    <property type="match status" value="1"/>
</dbReference>
<dbReference type="OMA" id="TMAYISI"/>
<evidence type="ECO:0000256" key="1">
    <source>
        <dbReference type="ARBA" id="ARBA00001971"/>
    </source>
</evidence>
<keyword evidence="10 15" id="KW-0560">Oxidoreductase</keyword>
<dbReference type="PROSITE" id="PS00086">
    <property type="entry name" value="CYTOCHROME_P450"/>
    <property type="match status" value="1"/>
</dbReference>
<evidence type="ECO:0000313" key="17">
    <source>
        <dbReference type="Proteomes" id="UP000053097"/>
    </source>
</evidence>
<feature type="binding site" description="axial binding residue" evidence="14">
    <location>
        <position position="533"/>
    </location>
    <ligand>
        <name>heme</name>
        <dbReference type="ChEBI" id="CHEBI:30413"/>
    </ligand>
    <ligandPart>
        <name>Fe</name>
        <dbReference type="ChEBI" id="CHEBI:18248"/>
    </ligandPart>
</feature>
<dbReference type="GO" id="GO:0004497">
    <property type="term" value="F:monooxygenase activity"/>
    <property type="evidence" value="ECO:0007669"/>
    <property type="project" value="UniProtKB-KW"/>
</dbReference>
<evidence type="ECO:0000256" key="5">
    <source>
        <dbReference type="ARBA" id="ARBA00010617"/>
    </source>
</evidence>
<dbReference type="PRINTS" id="PR00463">
    <property type="entry name" value="EP450I"/>
</dbReference>
<dbReference type="EMBL" id="KK107304">
    <property type="protein sequence ID" value="EZA52917.1"/>
    <property type="molecule type" value="Genomic_DNA"/>
</dbReference>
<dbReference type="InterPro" id="IPR017972">
    <property type="entry name" value="Cyt_P450_CS"/>
</dbReference>
<evidence type="ECO:0000256" key="15">
    <source>
        <dbReference type="RuleBase" id="RU000461"/>
    </source>
</evidence>
<dbReference type="GO" id="GO:0020037">
    <property type="term" value="F:heme binding"/>
    <property type="evidence" value="ECO:0007669"/>
    <property type="project" value="InterPro"/>
</dbReference>
<feature type="non-terminal residue" evidence="16">
    <location>
        <position position="1"/>
    </location>
</feature>
<name>A0A026W9Z4_OOCBI</name>
<evidence type="ECO:0000256" key="6">
    <source>
        <dbReference type="ARBA" id="ARBA00022617"/>
    </source>
</evidence>
<keyword evidence="8" id="KW-0256">Endoplasmic reticulum</keyword>
<evidence type="ECO:0000256" key="3">
    <source>
        <dbReference type="ARBA" id="ARBA00004174"/>
    </source>
</evidence>
<keyword evidence="12 15" id="KW-0503">Monooxygenase</keyword>
<dbReference type="Pfam" id="PF00067">
    <property type="entry name" value="p450"/>
    <property type="match status" value="2"/>
</dbReference>
<dbReference type="Gene3D" id="1.10.630.10">
    <property type="entry name" value="Cytochrome P450"/>
    <property type="match status" value="3"/>
</dbReference>
<comment type="similarity">
    <text evidence="5 15">Belongs to the cytochrome P450 family.</text>
</comment>
<keyword evidence="9" id="KW-0492">Microsome</keyword>
<protein>
    <submittedName>
        <fullName evidence="16">Cytochrome P450 4C1</fullName>
    </submittedName>
</protein>
<dbReference type="GO" id="GO:0005789">
    <property type="term" value="C:endoplasmic reticulum membrane"/>
    <property type="evidence" value="ECO:0007669"/>
    <property type="project" value="UniProtKB-SubCell"/>
</dbReference>
<evidence type="ECO:0000256" key="14">
    <source>
        <dbReference type="PIRSR" id="PIRSR602401-1"/>
    </source>
</evidence>